<protein>
    <submittedName>
        <fullName evidence="8">Threonine/homoserine/homoserine lactone efflux protein</fullName>
    </submittedName>
</protein>
<dbReference type="PANTHER" id="PTHR30086:SF20">
    <property type="entry name" value="ARGININE EXPORTER PROTEIN ARGO-RELATED"/>
    <property type="match status" value="1"/>
</dbReference>
<feature type="transmembrane region" description="Helical" evidence="7">
    <location>
        <begin position="6"/>
        <end position="29"/>
    </location>
</feature>
<keyword evidence="9" id="KW-1185">Reference proteome</keyword>
<evidence type="ECO:0000256" key="2">
    <source>
        <dbReference type="ARBA" id="ARBA00022475"/>
    </source>
</evidence>
<keyword evidence="4 7" id="KW-1133">Transmembrane helix</keyword>
<feature type="transmembrane region" description="Helical" evidence="7">
    <location>
        <begin position="202"/>
        <end position="223"/>
    </location>
</feature>
<evidence type="ECO:0000256" key="1">
    <source>
        <dbReference type="ARBA" id="ARBA00004651"/>
    </source>
</evidence>
<feature type="compositionally biased region" description="Polar residues" evidence="6">
    <location>
        <begin position="111"/>
        <end position="123"/>
    </location>
</feature>
<dbReference type="InterPro" id="IPR001123">
    <property type="entry name" value="LeuE-type"/>
</dbReference>
<comment type="subcellular location">
    <subcellularLocation>
        <location evidence="1">Cell membrane</location>
        <topology evidence="1">Multi-pass membrane protein</topology>
    </subcellularLocation>
</comment>
<dbReference type="GO" id="GO:0005886">
    <property type="term" value="C:plasma membrane"/>
    <property type="evidence" value="ECO:0007669"/>
    <property type="project" value="UniProtKB-SubCell"/>
</dbReference>
<reference evidence="8 9" key="1">
    <citation type="submission" date="2016-10" db="EMBL/GenBank/DDBJ databases">
        <authorList>
            <person name="de Groot N.N."/>
        </authorList>
    </citation>
    <scope>NUCLEOTIDE SEQUENCE [LARGE SCALE GENOMIC DNA]</scope>
    <source>
        <strain evidence="8 9">DSM 10495</strain>
    </source>
</reference>
<feature type="transmembrane region" description="Helical" evidence="7">
    <location>
        <begin position="69"/>
        <end position="86"/>
    </location>
</feature>
<gene>
    <name evidence="8" type="ORF">SAMN04489745_1421</name>
</gene>
<dbReference type="Pfam" id="PF01810">
    <property type="entry name" value="LysE"/>
    <property type="match status" value="1"/>
</dbReference>
<organism evidence="8 9">
    <name type="scientific">Arthrobacter woluwensis</name>
    <dbReference type="NCBI Taxonomy" id="156980"/>
    <lineage>
        <taxon>Bacteria</taxon>
        <taxon>Bacillati</taxon>
        <taxon>Actinomycetota</taxon>
        <taxon>Actinomycetes</taxon>
        <taxon>Micrococcales</taxon>
        <taxon>Micrococcaceae</taxon>
        <taxon>Arthrobacter</taxon>
    </lineage>
</organism>
<proteinExistence type="predicted"/>
<sequence length="231" mass="23994">MDFSPFLGFAGISLALVMTPGADWAYTIAAGLRRSSPVPSVAGLCTGYVLHTALVTAGLGVLLAARPDLVSWLSIAGAFYLAWLGLSTLRSWRSARIESTGPASSGDLPTLDQNAGTLQSTPTAERPRRGREFLVGLGTSGINPKGVLLFAAVMPQFVTLSSPLPVAAQTTVMGLSHVLICVLVYGAVAFAARRLLRSRPGLARTVTLGSGLLMLLISVALLVEQGGHLLA</sequence>
<evidence type="ECO:0000256" key="4">
    <source>
        <dbReference type="ARBA" id="ARBA00022989"/>
    </source>
</evidence>
<evidence type="ECO:0000256" key="5">
    <source>
        <dbReference type="ARBA" id="ARBA00023136"/>
    </source>
</evidence>
<feature type="region of interest" description="Disordered" evidence="6">
    <location>
        <begin position="99"/>
        <end position="126"/>
    </location>
</feature>
<dbReference type="AlphaFoldDB" id="A0A1H4MQI9"/>
<keyword evidence="5 7" id="KW-0472">Membrane</keyword>
<feature type="transmembrane region" description="Helical" evidence="7">
    <location>
        <begin position="166"/>
        <end position="190"/>
    </location>
</feature>
<evidence type="ECO:0000313" key="8">
    <source>
        <dbReference type="EMBL" id="SEB85249.1"/>
    </source>
</evidence>
<keyword evidence="3 7" id="KW-0812">Transmembrane</keyword>
<evidence type="ECO:0000256" key="7">
    <source>
        <dbReference type="SAM" id="Phobius"/>
    </source>
</evidence>
<accession>A0A1H4MQI9</accession>
<dbReference type="Proteomes" id="UP000182652">
    <property type="component" value="Unassembled WGS sequence"/>
</dbReference>
<name>A0A1H4MQI9_9MICC</name>
<evidence type="ECO:0000256" key="3">
    <source>
        <dbReference type="ARBA" id="ARBA00022692"/>
    </source>
</evidence>
<dbReference type="GO" id="GO:0015171">
    <property type="term" value="F:amino acid transmembrane transporter activity"/>
    <property type="evidence" value="ECO:0007669"/>
    <property type="project" value="TreeGrafter"/>
</dbReference>
<dbReference type="EMBL" id="FNSN01000003">
    <property type="protein sequence ID" value="SEB85249.1"/>
    <property type="molecule type" value="Genomic_DNA"/>
</dbReference>
<dbReference type="RefSeq" id="WP_066211151.1">
    <property type="nucleotide sequence ID" value="NZ_FNSN01000003.1"/>
</dbReference>
<feature type="transmembrane region" description="Helical" evidence="7">
    <location>
        <begin position="41"/>
        <end position="63"/>
    </location>
</feature>
<feature type="transmembrane region" description="Helical" evidence="7">
    <location>
        <begin position="133"/>
        <end position="154"/>
    </location>
</feature>
<dbReference type="STRING" id="156980.SAMN04489745_1421"/>
<keyword evidence="2" id="KW-1003">Cell membrane</keyword>
<evidence type="ECO:0000256" key="6">
    <source>
        <dbReference type="SAM" id="MobiDB-lite"/>
    </source>
</evidence>
<evidence type="ECO:0000313" key="9">
    <source>
        <dbReference type="Proteomes" id="UP000182652"/>
    </source>
</evidence>
<dbReference type="PANTHER" id="PTHR30086">
    <property type="entry name" value="ARGININE EXPORTER PROTEIN ARGO"/>
    <property type="match status" value="1"/>
</dbReference>